<comment type="caution">
    <text evidence="1">The sequence shown here is derived from an EMBL/GenBank/DDBJ whole genome shotgun (WGS) entry which is preliminary data.</text>
</comment>
<proteinExistence type="predicted"/>
<reference evidence="2" key="1">
    <citation type="journal article" date="2019" name="Int. J. Syst. Evol. Microbiol.">
        <title>The Global Catalogue of Microorganisms (GCM) 10K type strain sequencing project: providing services to taxonomists for standard genome sequencing and annotation.</title>
        <authorList>
            <consortium name="The Broad Institute Genomics Platform"/>
            <consortium name="The Broad Institute Genome Sequencing Center for Infectious Disease"/>
            <person name="Wu L."/>
            <person name="Ma J."/>
        </authorList>
    </citation>
    <scope>NUCLEOTIDE SEQUENCE [LARGE SCALE GENOMIC DNA]</scope>
    <source>
        <strain evidence="2">CGMCC 1.13666</strain>
    </source>
</reference>
<keyword evidence="2" id="KW-1185">Reference proteome</keyword>
<dbReference type="Proteomes" id="UP001596411">
    <property type="component" value="Unassembled WGS sequence"/>
</dbReference>
<dbReference type="EMBL" id="JBHSZP010000026">
    <property type="protein sequence ID" value="MFC7090432.1"/>
    <property type="molecule type" value="Genomic_DNA"/>
</dbReference>
<organism evidence="1 2">
    <name type="scientific">Halomonas salifodinae</name>
    <dbReference type="NCBI Taxonomy" id="438745"/>
    <lineage>
        <taxon>Bacteria</taxon>
        <taxon>Pseudomonadati</taxon>
        <taxon>Pseudomonadota</taxon>
        <taxon>Gammaproteobacteria</taxon>
        <taxon>Oceanospirillales</taxon>
        <taxon>Halomonadaceae</taxon>
        <taxon>Halomonas</taxon>
    </lineage>
</organism>
<dbReference type="RefSeq" id="WP_346060566.1">
    <property type="nucleotide sequence ID" value="NZ_BAAADR010000001.1"/>
</dbReference>
<evidence type="ECO:0000313" key="2">
    <source>
        <dbReference type="Proteomes" id="UP001596411"/>
    </source>
</evidence>
<protein>
    <submittedName>
        <fullName evidence="1">Uncharacterized protein</fullName>
    </submittedName>
</protein>
<name>A0ABW2F0L5_9GAMM</name>
<gene>
    <name evidence="1" type="ORF">ACFQH5_12820</name>
</gene>
<sequence>MPLYRRKIVLVPLAIIAAFFLWRHYLFAPMSYRLDPRLSDVVETMHDIMLQSAEERIVISNGQVEPVSLQGIIPEAIISSLEEANVDFEKATFLRWCRERCFYRASFRIYRPLTPYNPFWYFTYSSGGGIEEEVVPSLSDAVRERNNTRPEMGYFFCEPLEQEHWFLCTGQHAY</sequence>
<accession>A0ABW2F0L5</accession>
<evidence type="ECO:0000313" key="1">
    <source>
        <dbReference type="EMBL" id="MFC7090432.1"/>
    </source>
</evidence>